<evidence type="ECO:0000313" key="1">
    <source>
        <dbReference type="EMBL" id="QDU95387.1"/>
    </source>
</evidence>
<keyword evidence="1" id="KW-0418">Kinase</keyword>
<dbReference type="AlphaFoldDB" id="A0A518DU74"/>
<reference evidence="1 2" key="1">
    <citation type="submission" date="2019-02" db="EMBL/GenBank/DDBJ databases">
        <title>Deep-cultivation of Planctomycetes and their phenomic and genomic characterization uncovers novel biology.</title>
        <authorList>
            <person name="Wiegand S."/>
            <person name="Jogler M."/>
            <person name="Boedeker C."/>
            <person name="Pinto D."/>
            <person name="Vollmers J."/>
            <person name="Rivas-Marin E."/>
            <person name="Kohn T."/>
            <person name="Peeters S.H."/>
            <person name="Heuer A."/>
            <person name="Rast P."/>
            <person name="Oberbeckmann S."/>
            <person name="Bunk B."/>
            <person name="Jeske O."/>
            <person name="Meyerdierks A."/>
            <person name="Storesund J.E."/>
            <person name="Kallscheuer N."/>
            <person name="Luecker S."/>
            <person name="Lage O.M."/>
            <person name="Pohl T."/>
            <person name="Merkel B.J."/>
            <person name="Hornburger P."/>
            <person name="Mueller R.-W."/>
            <person name="Bruemmer F."/>
            <person name="Labrenz M."/>
            <person name="Spormann A.M."/>
            <person name="Op den Camp H."/>
            <person name="Overmann J."/>
            <person name="Amann R."/>
            <person name="Jetten M.S.M."/>
            <person name="Mascher T."/>
            <person name="Medema M.H."/>
            <person name="Devos D.P."/>
            <person name="Kaster A.-K."/>
            <person name="Ovreas L."/>
            <person name="Rohde M."/>
            <person name="Galperin M.Y."/>
            <person name="Jogler C."/>
        </authorList>
    </citation>
    <scope>NUCLEOTIDE SEQUENCE [LARGE SCALE GENOMIC DNA]</scope>
    <source>
        <strain evidence="1 2">Pla85_3_4</strain>
    </source>
</reference>
<accession>A0A518DU74</accession>
<dbReference type="InterPro" id="IPR016064">
    <property type="entry name" value="NAD/diacylglycerol_kinase_sf"/>
</dbReference>
<keyword evidence="2" id="KW-1185">Reference proteome</keyword>
<dbReference type="Gene3D" id="3.40.50.10330">
    <property type="entry name" value="Probable inorganic polyphosphate/atp-NAD kinase, domain 1"/>
    <property type="match status" value="1"/>
</dbReference>
<protein>
    <submittedName>
        <fullName evidence="1">NAD(+)/NADH kinase family protein</fullName>
    </submittedName>
</protein>
<dbReference type="SUPFAM" id="SSF111331">
    <property type="entry name" value="NAD kinase/diacylglycerol kinase-like"/>
    <property type="match status" value="1"/>
</dbReference>
<dbReference type="InterPro" id="IPR017437">
    <property type="entry name" value="ATP-NAD_kinase_PpnK-typ_C"/>
</dbReference>
<gene>
    <name evidence="1" type="ORF">Pla8534_32020</name>
</gene>
<dbReference type="EMBL" id="CP036433">
    <property type="protein sequence ID" value="QDU95387.1"/>
    <property type="molecule type" value="Genomic_DNA"/>
</dbReference>
<proteinExistence type="predicted"/>
<sequence>MQSHSIIAVVTRETRLQGLKARWATASNAAFRMKQAVEHERSRRRAQAKTTSANATSAESLAAVDAFADHDEYLEEDAAYQSNLSVLQRDLELGYPVVNIDRTLLATFDFGRCIAVVVVGQDGLVANAAKYVGDLPIIGVNPDPQRIDGVLLPFAIHEARRIVQQVVRGQARTRQVTLAQAELNDGQKLLAFNDLFIGCRSHASARYTLEADGRFEEQSSSGVLVSTGAGSTGWLSSVYNMVDGVLRTQGREPIPRPALAWEDRRLAWVVREPFLSKQSQAGLVAGLLPESEELVIGSQLPTGGVIFSDGVEADFLEFNSGTIARVFAASQRAHLVVR</sequence>
<organism evidence="1 2">
    <name type="scientific">Lignipirellula cremea</name>
    <dbReference type="NCBI Taxonomy" id="2528010"/>
    <lineage>
        <taxon>Bacteria</taxon>
        <taxon>Pseudomonadati</taxon>
        <taxon>Planctomycetota</taxon>
        <taxon>Planctomycetia</taxon>
        <taxon>Pirellulales</taxon>
        <taxon>Pirellulaceae</taxon>
        <taxon>Lignipirellula</taxon>
    </lineage>
</organism>
<keyword evidence="1" id="KW-0808">Transferase</keyword>
<dbReference type="GO" id="GO:0003951">
    <property type="term" value="F:NAD+ kinase activity"/>
    <property type="evidence" value="ECO:0007669"/>
    <property type="project" value="InterPro"/>
</dbReference>
<dbReference type="InterPro" id="IPR017438">
    <property type="entry name" value="ATP-NAD_kinase_N"/>
</dbReference>
<evidence type="ECO:0000313" key="2">
    <source>
        <dbReference type="Proteomes" id="UP000317648"/>
    </source>
</evidence>
<dbReference type="Proteomes" id="UP000317648">
    <property type="component" value="Chromosome"/>
</dbReference>
<dbReference type="KEGG" id="lcre:Pla8534_32020"/>
<name>A0A518DU74_9BACT</name>
<dbReference type="GO" id="GO:0019674">
    <property type="term" value="P:NAD+ metabolic process"/>
    <property type="evidence" value="ECO:0007669"/>
    <property type="project" value="InterPro"/>
</dbReference>
<dbReference type="RefSeq" id="WP_231756627.1">
    <property type="nucleotide sequence ID" value="NZ_CP036433.1"/>
</dbReference>
<dbReference type="PANTHER" id="PTHR13158:SF5">
    <property type="entry name" value="NAD KINASE 2, MITOCHONDRIAL"/>
    <property type="match status" value="1"/>
</dbReference>
<dbReference type="Gene3D" id="2.60.200.30">
    <property type="entry name" value="Probable inorganic polyphosphate/atp-NAD kinase, domain 2"/>
    <property type="match status" value="1"/>
</dbReference>
<dbReference type="PANTHER" id="PTHR13158">
    <property type="match status" value="1"/>
</dbReference>